<dbReference type="EMBL" id="CP025197">
    <property type="protein sequence ID" value="AUG58412.1"/>
    <property type="molecule type" value="Genomic_DNA"/>
</dbReference>
<dbReference type="AlphaFoldDB" id="A0A2K9E3W3"/>
<evidence type="ECO:0000313" key="2">
    <source>
        <dbReference type="EMBL" id="AUG58412.1"/>
    </source>
</evidence>
<evidence type="ECO:0000313" key="4">
    <source>
        <dbReference type="Proteomes" id="UP000233534"/>
    </source>
</evidence>
<dbReference type="KEGG" id="hsc:HVS_12695"/>
<keyword evidence="1" id="KW-0812">Transmembrane</keyword>
<dbReference type="Proteomes" id="UP000233534">
    <property type="component" value="Chromosome"/>
</dbReference>
<feature type="transmembrane region" description="Helical" evidence="1">
    <location>
        <begin position="12"/>
        <end position="37"/>
    </location>
</feature>
<protein>
    <submittedName>
        <fullName evidence="2">Uncharacterized protein</fullName>
    </submittedName>
</protein>
<gene>
    <name evidence="3" type="ORF">B9R14_06205</name>
    <name evidence="2" type="ORF">HVS_12695</name>
</gene>
<keyword evidence="1" id="KW-1133">Transmembrane helix</keyword>
<organism evidence="2 4">
    <name type="scientific">Acetivibrio saccincola</name>
    <dbReference type="NCBI Taxonomy" id="1677857"/>
    <lineage>
        <taxon>Bacteria</taxon>
        <taxon>Bacillati</taxon>
        <taxon>Bacillota</taxon>
        <taxon>Clostridia</taxon>
        <taxon>Eubacteriales</taxon>
        <taxon>Oscillospiraceae</taxon>
        <taxon>Acetivibrio</taxon>
    </lineage>
</organism>
<dbReference type="RefSeq" id="WP_101302876.1">
    <property type="nucleotide sequence ID" value="NZ_NEMB01000003.1"/>
</dbReference>
<keyword evidence="4" id="KW-1185">Reference proteome</keyword>
<name>A0A2K9E3W3_9FIRM</name>
<dbReference type="Proteomes" id="UP000239720">
    <property type="component" value="Unassembled WGS sequence"/>
</dbReference>
<evidence type="ECO:0000313" key="3">
    <source>
        <dbReference type="EMBL" id="PQQ66381.1"/>
    </source>
</evidence>
<evidence type="ECO:0000313" key="5">
    <source>
        <dbReference type="Proteomes" id="UP000239720"/>
    </source>
</evidence>
<evidence type="ECO:0000256" key="1">
    <source>
        <dbReference type="SAM" id="Phobius"/>
    </source>
</evidence>
<keyword evidence="1" id="KW-0472">Membrane</keyword>
<sequence length="76" mass="8840">MKDSLKRILRFINYIVCISIIIFILFCIFGNILSAFAMKSLFNIDNDDVVSETVLYRFFKFSNHESIYETGENGNS</sequence>
<reference evidence="2 4" key="1">
    <citation type="submission" date="2017-12" db="EMBL/GenBank/DDBJ databases">
        <title>Complete genome sequence of Herbivorax saccincola GGR1, a novel Cellulosome-producing hydrolytic bacterium in a thermophilic biogas plant, established by Illumina and Nanopore MinION sequencing.</title>
        <authorList>
            <person name="Pechtl A."/>
            <person name="Ruckert C."/>
            <person name="Koeck D.E."/>
            <person name="Maus I."/>
            <person name="Winkler A."/>
            <person name="Kalinowski J."/>
            <person name="Puhler A."/>
            <person name="Schwarz W.W."/>
            <person name="Zverlov V.V."/>
            <person name="Schluter A."/>
            <person name="Liebl W."/>
        </authorList>
    </citation>
    <scope>NUCLEOTIDE SEQUENCE [LARGE SCALE GENOMIC DNA]</scope>
    <source>
        <strain evidence="2">GGR1</strain>
        <strain evidence="4">SR1</strain>
    </source>
</reference>
<reference evidence="3 5" key="2">
    <citation type="journal article" date="2018" name="Syst. Appl. Microbiol.">
        <title>Characterization and high-quality draft genome sequence of Herbivorax saccincola A7, an anaerobic, alkaliphilic, thermophilic, cellulolytic, and xylanolytic bacterium.</title>
        <authorList>
            <person name="Aikawa S."/>
            <person name="Baramee S."/>
            <person name="Sermsathanaswadi J."/>
            <person name="Thianheng P."/>
            <person name="Tachaapaikoon C."/>
            <person name="Shikata A."/>
            <person name="Waeonukul R."/>
            <person name="Pason P."/>
            <person name="Ratanakhanokchai K."/>
            <person name="Kosugi A."/>
        </authorList>
    </citation>
    <scope>NUCLEOTIDE SEQUENCE [LARGE SCALE GENOMIC DNA]</scope>
    <source>
        <strain evidence="3 5">A7</strain>
    </source>
</reference>
<proteinExistence type="predicted"/>
<accession>A0A2K9E3W3</accession>
<dbReference type="EMBL" id="NEMB01000003">
    <property type="protein sequence ID" value="PQQ66381.1"/>
    <property type="molecule type" value="Genomic_DNA"/>
</dbReference>